<evidence type="ECO:0000313" key="1">
    <source>
        <dbReference type="EMBL" id="KAF2011347.1"/>
    </source>
</evidence>
<gene>
    <name evidence="1" type="ORF">BU24DRAFT_279499</name>
</gene>
<protein>
    <submittedName>
        <fullName evidence="1">Uncharacterized protein</fullName>
    </submittedName>
</protein>
<dbReference type="EMBL" id="ML978074">
    <property type="protein sequence ID" value="KAF2011347.1"/>
    <property type="molecule type" value="Genomic_DNA"/>
</dbReference>
<dbReference type="GeneID" id="54280086"/>
<dbReference type="RefSeq" id="XP_033379686.1">
    <property type="nucleotide sequence ID" value="XM_033522689.1"/>
</dbReference>
<dbReference type="AlphaFoldDB" id="A0A6A5XEV8"/>
<dbReference type="Proteomes" id="UP000799778">
    <property type="component" value="Unassembled WGS sequence"/>
</dbReference>
<proteinExistence type="predicted"/>
<accession>A0A6A5XEV8</accession>
<reference evidence="1" key="1">
    <citation type="journal article" date="2020" name="Stud. Mycol.">
        <title>101 Dothideomycetes genomes: a test case for predicting lifestyles and emergence of pathogens.</title>
        <authorList>
            <person name="Haridas S."/>
            <person name="Albert R."/>
            <person name="Binder M."/>
            <person name="Bloem J."/>
            <person name="Labutti K."/>
            <person name="Salamov A."/>
            <person name="Andreopoulos B."/>
            <person name="Baker S."/>
            <person name="Barry K."/>
            <person name="Bills G."/>
            <person name="Bluhm B."/>
            <person name="Cannon C."/>
            <person name="Castanera R."/>
            <person name="Culley D."/>
            <person name="Daum C."/>
            <person name="Ezra D."/>
            <person name="Gonzalez J."/>
            <person name="Henrissat B."/>
            <person name="Kuo A."/>
            <person name="Liang C."/>
            <person name="Lipzen A."/>
            <person name="Lutzoni F."/>
            <person name="Magnuson J."/>
            <person name="Mondo S."/>
            <person name="Nolan M."/>
            <person name="Ohm R."/>
            <person name="Pangilinan J."/>
            <person name="Park H.-J."/>
            <person name="Ramirez L."/>
            <person name="Alfaro M."/>
            <person name="Sun H."/>
            <person name="Tritt A."/>
            <person name="Yoshinaga Y."/>
            <person name="Zwiers L.-H."/>
            <person name="Turgeon B."/>
            <person name="Goodwin S."/>
            <person name="Spatafora J."/>
            <person name="Crous P."/>
            <person name="Grigoriev I."/>
        </authorList>
    </citation>
    <scope>NUCLEOTIDE SEQUENCE</scope>
    <source>
        <strain evidence="1">CBS 175.79</strain>
    </source>
</reference>
<sequence>MVVRRCGYVNSTYSLSMSRLSQGICLVCWLMGYVSHPPFLSFFLGVVGDVYMFCDLTDTLSIMIIESMISMMKSVSKTGDTLTQTRTEKKTHISRAVCHS</sequence>
<evidence type="ECO:0000313" key="2">
    <source>
        <dbReference type="Proteomes" id="UP000799778"/>
    </source>
</evidence>
<keyword evidence="2" id="KW-1185">Reference proteome</keyword>
<name>A0A6A5XEV8_9PLEO</name>
<organism evidence="1 2">
    <name type="scientific">Aaosphaeria arxii CBS 175.79</name>
    <dbReference type="NCBI Taxonomy" id="1450172"/>
    <lineage>
        <taxon>Eukaryota</taxon>
        <taxon>Fungi</taxon>
        <taxon>Dikarya</taxon>
        <taxon>Ascomycota</taxon>
        <taxon>Pezizomycotina</taxon>
        <taxon>Dothideomycetes</taxon>
        <taxon>Pleosporomycetidae</taxon>
        <taxon>Pleosporales</taxon>
        <taxon>Pleosporales incertae sedis</taxon>
        <taxon>Aaosphaeria</taxon>
    </lineage>
</organism>